<sequence length="769" mass="86112">MWGTKGCLGNLWRKTTTYAVVPCATGTPWNLPRGENHLSVAVVRSLPCACRNSEKDFSLGKNCAGTPSLSLSHTHKQCKAFLTGHHHRIPRMFGARNYEEDSCSLLPDPTRFRKARDDEKEDLLIPVQSDESQGSGSHRVHIDTTQSIPTLLGLHGKFKGFRHHSSASDSSVVHVSDGREMDVRVIPVIAPAGEDEAFPSSDISKLKPPDSILNKVSVLAEAENIHMPNKIKCHKEGKQKDLRARTRSKAKADGVSLTGERHSMFDDIISFSSGVDAPWLVGGDFNCIALPTEKKGETEDEPYTHKDGNDLEWCHEYPSVLLLCLAFTRSIPFSCNCLAFRYSAWGCDTYDDKFSGMAVKHLPRGPSDHARLLVSFGSSPTHPTWFTFQSMWSSYDTFSDTVKAAWDAPIGWHYNPFVILHLKLKAIRGTLHIWNKWTFGNINDNLLMYEEEARVKQESFDLNPSDENHTAMGEANANLRIAMNHMEIFSAQKARMQWLEDGDKNTAFYHAVVRGNRRRNTISRLQVDGVWKEDQESLKQSVVQFFMSLLQSSEHIIDETLLHVIPSIVSDAQNMELTTIPSREEIKAAVWSLNPSSALGPDGFTVSLYCLILILWEIWKGRCSARFESKWFSARVVINNIKFMVANSLAKMQFKDEPLSYELQVLNQFGFSPQVSPKCLKLVRWIPLIMGLCLNVVDGASKGNPGVCGGGGCIRDVHGSIRVAFAHFYEDGNNMITEIRSMCDGLQLADFLGETEEAVDTHEDGDDQE</sequence>
<dbReference type="PANTHER" id="PTHR33710">
    <property type="entry name" value="BNAC02G09200D PROTEIN"/>
    <property type="match status" value="1"/>
</dbReference>
<protein>
    <submittedName>
        <fullName evidence="1">Uncharacterized protein</fullName>
    </submittedName>
</protein>
<proteinExistence type="predicted"/>
<accession>A0A843WKX2</accession>
<keyword evidence="2" id="KW-1185">Reference proteome</keyword>
<evidence type="ECO:0000313" key="2">
    <source>
        <dbReference type="Proteomes" id="UP000652761"/>
    </source>
</evidence>
<organism evidence="1 2">
    <name type="scientific">Colocasia esculenta</name>
    <name type="common">Wild taro</name>
    <name type="synonym">Arum esculentum</name>
    <dbReference type="NCBI Taxonomy" id="4460"/>
    <lineage>
        <taxon>Eukaryota</taxon>
        <taxon>Viridiplantae</taxon>
        <taxon>Streptophyta</taxon>
        <taxon>Embryophyta</taxon>
        <taxon>Tracheophyta</taxon>
        <taxon>Spermatophyta</taxon>
        <taxon>Magnoliopsida</taxon>
        <taxon>Liliopsida</taxon>
        <taxon>Araceae</taxon>
        <taxon>Aroideae</taxon>
        <taxon>Colocasieae</taxon>
        <taxon>Colocasia</taxon>
    </lineage>
</organism>
<dbReference type="Proteomes" id="UP000652761">
    <property type="component" value="Unassembled WGS sequence"/>
</dbReference>
<dbReference type="AlphaFoldDB" id="A0A843WKX2"/>
<reference evidence="1" key="1">
    <citation type="submission" date="2017-07" db="EMBL/GenBank/DDBJ databases">
        <title>Taro Niue Genome Assembly and Annotation.</title>
        <authorList>
            <person name="Atibalentja N."/>
            <person name="Keating K."/>
            <person name="Fields C.J."/>
        </authorList>
    </citation>
    <scope>NUCLEOTIDE SEQUENCE</scope>
    <source>
        <strain evidence="1">Niue_2</strain>
        <tissue evidence="1">Leaf</tissue>
    </source>
</reference>
<comment type="caution">
    <text evidence="1">The sequence shown here is derived from an EMBL/GenBank/DDBJ whole genome shotgun (WGS) entry which is preliminary data.</text>
</comment>
<dbReference type="PANTHER" id="PTHR33710:SF71">
    <property type="entry name" value="ENDONUCLEASE_EXONUCLEASE_PHOSPHATASE DOMAIN-CONTAINING PROTEIN"/>
    <property type="match status" value="1"/>
</dbReference>
<gene>
    <name evidence="1" type="ORF">Taro_044055</name>
</gene>
<dbReference type="OrthoDB" id="1741601at2759"/>
<evidence type="ECO:0000313" key="1">
    <source>
        <dbReference type="EMBL" id="MQM11152.1"/>
    </source>
</evidence>
<name>A0A843WKX2_COLES</name>
<dbReference type="EMBL" id="NMUH01004883">
    <property type="protein sequence ID" value="MQM11152.1"/>
    <property type="molecule type" value="Genomic_DNA"/>
</dbReference>